<feature type="domain" description="Thioredoxin-like fold" evidence="6">
    <location>
        <begin position="50"/>
        <end position="208"/>
    </location>
</feature>
<accession>A0A1F6NM47</accession>
<evidence type="ECO:0000259" key="6">
    <source>
        <dbReference type="Pfam" id="PF13462"/>
    </source>
</evidence>
<evidence type="ECO:0000256" key="1">
    <source>
        <dbReference type="ARBA" id="ARBA00005791"/>
    </source>
</evidence>
<dbReference type="Proteomes" id="UP000178349">
    <property type="component" value="Unassembled WGS sequence"/>
</dbReference>
<keyword evidence="3" id="KW-0560">Oxidoreductase</keyword>
<comment type="similarity">
    <text evidence="1">Belongs to the thioredoxin family. DsbA subfamily.</text>
</comment>
<keyword evidence="2" id="KW-0732">Signal</keyword>
<dbReference type="PANTHER" id="PTHR13887:SF14">
    <property type="entry name" value="DISULFIDE BOND FORMATION PROTEIN D"/>
    <property type="match status" value="1"/>
</dbReference>
<dbReference type="EMBL" id="MFQW01000056">
    <property type="protein sequence ID" value="OGH84928.1"/>
    <property type="molecule type" value="Genomic_DNA"/>
</dbReference>
<keyword evidence="5" id="KW-0676">Redox-active center</keyword>
<name>A0A1F6NM47_9BACT</name>
<evidence type="ECO:0000256" key="2">
    <source>
        <dbReference type="ARBA" id="ARBA00022729"/>
    </source>
</evidence>
<evidence type="ECO:0000256" key="4">
    <source>
        <dbReference type="ARBA" id="ARBA00023157"/>
    </source>
</evidence>
<protein>
    <recommendedName>
        <fullName evidence="6">Thioredoxin-like fold domain-containing protein</fullName>
    </recommendedName>
</protein>
<sequence length="212" mass="24060">MLSTKKMLAIFLPALIIVGLAFFIQIVNYQPLFPKLKETTSEFTIPLSTQDPIIGNSKAANTLIAFEDFACASCKQHNEYLENLQKKYPNKFKIIWKGLPVAVYPYPSLEAQKYGYCAEAQKKFSEFKDYAFANIDNLSDTTLQTIAEEIKLDQKKLDKCLSAEETTSYIENTKQIAQILSIQSVPAFFINNKQISNPTSEYGWEEILGLNQ</sequence>
<dbReference type="InterPro" id="IPR012336">
    <property type="entry name" value="Thioredoxin-like_fold"/>
</dbReference>
<dbReference type="Gene3D" id="3.40.30.10">
    <property type="entry name" value="Glutaredoxin"/>
    <property type="match status" value="1"/>
</dbReference>
<gene>
    <name evidence="7" type="ORF">A2493_01670</name>
</gene>
<dbReference type="GO" id="GO:0016491">
    <property type="term" value="F:oxidoreductase activity"/>
    <property type="evidence" value="ECO:0007669"/>
    <property type="project" value="UniProtKB-KW"/>
</dbReference>
<dbReference type="AlphaFoldDB" id="A0A1F6NM47"/>
<reference evidence="7 8" key="1">
    <citation type="journal article" date="2016" name="Nat. Commun.">
        <title>Thousands of microbial genomes shed light on interconnected biogeochemical processes in an aquifer system.</title>
        <authorList>
            <person name="Anantharaman K."/>
            <person name="Brown C.T."/>
            <person name="Hug L.A."/>
            <person name="Sharon I."/>
            <person name="Castelle C.J."/>
            <person name="Probst A.J."/>
            <person name="Thomas B.C."/>
            <person name="Singh A."/>
            <person name="Wilkins M.J."/>
            <person name="Karaoz U."/>
            <person name="Brodie E.L."/>
            <person name="Williams K.H."/>
            <person name="Hubbard S.S."/>
            <person name="Banfield J.F."/>
        </authorList>
    </citation>
    <scope>NUCLEOTIDE SEQUENCE [LARGE SCALE GENOMIC DNA]</scope>
</reference>
<proteinExistence type="inferred from homology"/>
<dbReference type="SUPFAM" id="SSF52833">
    <property type="entry name" value="Thioredoxin-like"/>
    <property type="match status" value="1"/>
</dbReference>
<keyword evidence="4" id="KW-1015">Disulfide bond</keyword>
<dbReference type="InterPro" id="IPR036249">
    <property type="entry name" value="Thioredoxin-like_sf"/>
</dbReference>
<evidence type="ECO:0000256" key="3">
    <source>
        <dbReference type="ARBA" id="ARBA00023002"/>
    </source>
</evidence>
<dbReference type="PANTHER" id="PTHR13887">
    <property type="entry name" value="GLUTATHIONE S-TRANSFERASE KAPPA"/>
    <property type="match status" value="1"/>
</dbReference>
<dbReference type="Pfam" id="PF13462">
    <property type="entry name" value="Thioredoxin_4"/>
    <property type="match status" value="1"/>
</dbReference>
<organism evidence="7 8">
    <name type="scientific">Candidatus Magasanikbacteria bacterium RIFOXYC12_FULL_33_11</name>
    <dbReference type="NCBI Taxonomy" id="1798701"/>
    <lineage>
        <taxon>Bacteria</taxon>
        <taxon>Candidatus Magasanikiibacteriota</taxon>
    </lineage>
</organism>
<evidence type="ECO:0000313" key="8">
    <source>
        <dbReference type="Proteomes" id="UP000178349"/>
    </source>
</evidence>
<evidence type="ECO:0000256" key="5">
    <source>
        <dbReference type="ARBA" id="ARBA00023284"/>
    </source>
</evidence>
<evidence type="ECO:0000313" key="7">
    <source>
        <dbReference type="EMBL" id="OGH84928.1"/>
    </source>
</evidence>
<comment type="caution">
    <text evidence="7">The sequence shown here is derived from an EMBL/GenBank/DDBJ whole genome shotgun (WGS) entry which is preliminary data.</text>
</comment>